<reference evidence="3" key="2">
    <citation type="submission" date="2013-11" db="EMBL/GenBank/DDBJ databases">
        <title>The Genome Sequence of Phytophthora parasitica IAC_01/95.</title>
        <authorList>
            <consortium name="The Broad Institute Genomics Platform"/>
            <person name="Russ C."/>
            <person name="Tyler B."/>
            <person name="Panabieres F."/>
            <person name="Shan W."/>
            <person name="Tripathy S."/>
            <person name="Grunwald N."/>
            <person name="Machado M."/>
            <person name="Johnson C.S."/>
            <person name="Arredondo F."/>
            <person name="Hong C."/>
            <person name="Coffey M."/>
            <person name="Young S.K."/>
            <person name="Zeng Q."/>
            <person name="Gargeya S."/>
            <person name="Fitzgerald M."/>
            <person name="Abouelleil A."/>
            <person name="Alvarado L."/>
            <person name="Chapman S.B."/>
            <person name="Gainer-Dewar J."/>
            <person name="Goldberg J."/>
            <person name="Griggs A."/>
            <person name="Gujja S."/>
            <person name="Hansen M."/>
            <person name="Howarth C."/>
            <person name="Imamovic A."/>
            <person name="Ireland A."/>
            <person name="Larimer J."/>
            <person name="McCowan C."/>
            <person name="Murphy C."/>
            <person name="Pearson M."/>
            <person name="Poon T.W."/>
            <person name="Priest M."/>
            <person name="Roberts A."/>
            <person name="Saif S."/>
            <person name="Shea T."/>
            <person name="Sykes S."/>
            <person name="Wortman J."/>
            <person name="Nusbaum C."/>
            <person name="Birren B."/>
        </authorList>
    </citation>
    <scope>NUCLEOTIDE SEQUENCE [LARGE SCALE GENOMIC DNA]</scope>
    <source>
        <strain evidence="3">IAC_01/95</strain>
    </source>
</reference>
<sequence>YGACVHTLLTKHVWGVHVMDSREKLEYRGPNRRKAGCQQAGRPNSNTPALVVE</sequence>
<name>W2NS05_PHYNI</name>
<proteinExistence type="predicted"/>
<evidence type="ECO:0000256" key="1">
    <source>
        <dbReference type="SAM" id="MobiDB-lite"/>
    </source>
</evidence>
<reference evidence="2 4" key="1">
    <citation type="submission" date="2013-11" db="EMBL/GenBank/DDBJ databases">
        <title>The Genome Sequence of Phytophthora parasitica CJ05E6.</title>
        <authorList>
            <consortium name="The Broad Institute Genomics Platform"/>
            <person name="Russ C."/>
            <person name="Tyler B."/>
            <person name="Panabieres F."/>
            <person name="Shan W."/>
            <person name="Tripathy S."/>
            <person name="Grunwald N."/>
            <person name="Machado M."/>
            <person name="Johnson C.S."/>
            <person name="Arredondo F."/>
            <person name="Hong C."/>
            <person name="Coffey M."/>
            <person name="Young S.K."/>
            <person name="Zeng Q."/>
            <person name="Gargeya S."/>
            <person name="Fitzgerald M."/>
            <person name="Abouelleil A."/>
            <person name="Alvarado L."/>
            <person name="Chapman S.B."/>
            <person name="Gainer-Dewar J."/>
            <person name="Goldberg J."/>
            <person name="Griggs A."/>
            <person name="Gujja S."/>
            <person name="Hansen M."/>
            <person name="Howarth C."/>
            <person name="Imamovic A."/>
            <person name="Ireland A."/>
            <person name="Larimer J."/>
            <person name="McCowan C."/>
            <person name="Murphy C."/>
            <person name="Pearson M."/>
            <person name="Poon T.W."/>
            <person name="Priest M."/>
            <person name="Roberts A."/>
            <person name="Saif S."/>
            <person name="Shea T."/>
            <person name="Sykes S."/>
            <person name="Wortman J."/>
            <person name="Nusbaum C."/>
            <person name="Birren B."/>
        </authorList>
    </citation>
    <scope>NUCLEOTIDE SEQUENCE [LARGE SCALE GENOMIC DNA]</scope>
    <source>
        <strain evidence="2 4">CJ05E6</strain>
    </source>
</reference>
<organism evidence="3">
    <name type="scientific">Phytophthora nicotianae</name>
    <name type="common">Potato buckeye rot agent</name>
    <name type="synonym">Phytophthora parasitica</name>
    <dbReference type="NCBI Taxonomy" id="4792"/>
    <lineage>
        <taxon>Eukaryota</taxon>
        <taxon>Sar</taxon>
        <taxon>Stramenopiles</taxon>
        <taxon>Oomycota</taxon>
        <taxon>Peronosporomycetes</taxon>
        <taxon>Peronosporales</taxon>
        <taxon>Peronosporaceae</taxon>
        <taxon>Phytophthora</taxon>
    </lineage>
</organism>
<feature type="non-terminal residue" evidence="3">
    <location>
        <position position="1"/>
    </location>
</feature>
<evidence type="ECO:0000313" key="4">
    <source>
        <dbReference type="Proteomes" id="UP000053864"/>
    </source>
</evidence>
<dbReference type="VEuPathDB" id="FungiDB:PPTG_16877"/>
<feature type="compositionally biased region" description="Polar residues" evidence="1">
    <location>
        <begin position="41"/>
        <end position="53"/>
    </location>
</feature>
<protein>
    <submittedName>
        <fullName evidence="3">Uncharacterized protein</fullName>
    </submittedName>
</protein>
<dbReference type="Proteomes" id="UP000054532">
    <property type="component" value="Unassembled WGS sequence"/>
</dbReference>
<dbReference type="EMBL" id="KI691987">
    <property type="protein sequence ID" value="ETM50459.1"/>
    <property type="molecule type" value="Genomic_DNA"/>
</dbReference>
<accession>W2NS05</accession>
<evidence type="ECO:0000313" key="2">
    <source>
        <dbReference type="EMBL" id="ETL44137.1"/>
    </source>
</evidence>
<dbReference type="AlphaFoldDB" id="W2NS05"/>
<evidence type="ECO:0000313" key="3">
    <source>
        <dbReference type="EMBL" id="ETM50459.1"/>
    </source>
</evidence>
<dbReference type="Proteomes" id="UP000053864">
    <property type="component" value="Unassembled WGS sequence"/>
</dbReference>
<gene>
    <name evidence="3" type="ORF">L914_05507</name>
    <name evidence="2" type="ORF">L916_05498</name>
</gene>
<dbReference type="EMBL" id="KI672006">
    <property type="protein sequence ID" value="ETL44137.1"/>
    <property type="molecule type" value="Genomic_DNA"/>
</dbReference>
<feature type="region of interest" description="Disordered" evidence="1">
    <location>
        <begin position="25"/>
        <end position="53"/>
    </location>
</feature>